<name>L0KX62_METHD</name>
<sequence length="205" mass="23397">MYSLIGEIVFVLIITSIILTGLALLVSRMSLSRNVWLAGSFAGILDFFYLPIKYFFYKFSDPRILDKWMVSLKNIAHRNDFKRTQNRIILAPHCMRAMDCPAHSTENGIQCISCGKCVFDRLGRDAQKYGYRLFIITGSSFVKHVLKDHKIDGALLIACDYELNKVMMALKGTRITTYGVPMLSDGCYDTQVDYNDIIQAFEEFS</sequence>
<dbReference type="Proteomes" id="UP000010866">
    <property type="component" value="Chromosome"/>
</dbReference>
<keyword evidence="1" id="KW-1133">Transmembrane helix</keyword>
<keyword evidence="3" id="KW-1185">Reference proteome</keyword>
<dbReference type="GeneID" id="14407317"/>
<evidence type="ECO:0000313" key="2">
    <source>
        <dbReference type="EMBL" id="AGB49711.1"/>
    </source>
</evidence>
<dbReference type="Pfam" id="PF01976">
    <property type="entry name" value="DUF116"/>
    <property type="match status" value="1"/>
</dbReference>
<organism evidence="2 3">
    <name type="scientific">Methanomethylovorans hollandica (strain DSM 15978 / NBRC 107637 / DMS1)</name>
    <dbReference type="NCBI Taxonomy" id="867904"/>
    <lineage>
        <taxon>Archaea</taxon>
        <taxon>Methanobacteriati</taxon>
        <taxon>Methanobacteriota</taxon>
        <taxon>Stenosarchaea group</taxon>
        <taxon>Methanomicrobia</taxon>
        <taxon>Methanosarcinales</taxon>
        <taxon>Methanosarcinaceae</taxon>
        <taxon>Methanomethylovorans</taxon>
    </lineage>
</organism>
<evidence type="ECO:0008006" key="4">
    <source>
        <dbReference type="Google" id="ProtNLM"/>
    </source>
</evidence>
<dbReference type="PANTHER" id="PTHR43801">
    <property type="entry name" value="NUCLEOTIDE-BINDING PROTEIN-RELATED"/>
    <property type="match status" value="1"/>
</dbReference>
<protein>
    <recommendedName>
        <fullName evidence="4">Polyprenyl synthetase</fullName>
    </recommendedName>
</protein>
<dbReference type="AlphaFoldDB" id="L0KX62"/>
<accession>L0KX62</accession>
<evidence type="ECO:0000256" key="1">
    <source>
        <dbReference type="SAM" id="Phobius"/>
    </source>
</evidence>
<dbReference type="OrthoDB" id="120943at2157"/>
<proteinExistence type="predicted"/>
<dbReference type="KEGG" id="mhz:Metho_1508"/>
<gene>
    <name evidence="2" type="ordered locus">Metho_1508</name>
</gene>
<feature type="transmembrane region" description="Helical" evidence="1">
    <location>
        <begin position="35"/>
        <end position="57"/>
    </location>
</feature>
<dbReference type="PANTHER" id="PTHR43801:SF1">
    <property type="entry name" value="POLYPRENYL SYNTHETASE"/>
    <property type="match status" value="1"/>
</dbReference>
<dbReference type="InterPro" id="IPR002829">
    <property type="entry name" value="DUF116"/>
</dbReference>
<reference evidence="3" key="1">
    <citation type="submission" date="2012-02" db="EMBL/GenBank/DDBJ databases">
        <title>Complete sequence of chromosome of Methanomethylovorans hollandica DSM 15978.</title>
        <authorList>
            <person name="Lucas S."/>
            <person name="Copeland A."/>
            <person name="Lapidus A."/>
            <person name="Glavina del Rio T."/>
            <person name="Dalin E."/>
            <person name="Tice H."/>
            <person name="Bruce D."/>
            <person name="Goodwin L."/>
            <person name="Pitluck S."/>
            <person name="Peters L."/>
            <person name="Mikhailova N."/>
            <person name="Held B."/>
            <person name="Kyrpides N."/>
            <person name="Mavromatis K."/>
            <person name="Ivanova N."/>
            <person name="Brettin T."/>
            <person name="Detter J.C."/>
            <person name="Han C."/>
            <person name="Larimer F."/>
            <person name="Land M."/>
            <person name="Hauser L."/>
            <person name="Markowitz V."/>
            <person name="Cheng J.-F."/>
            <person name="Hugenholtz P."/>
            <person name="Woyke T."/>
            <person name="Wu D."/>
            <person name="Spring S."/>
            <person name="Schroeder M."/>
            <person name="Brambilla E."/>
            <person name="Klenk H.-P."/>
            <person name="Eisen J.A."/>
        </authorList>
    </citation>
    <scope>NUCLEOTIDE SEQUENCE [LARGE SCALE GENOMIC DNA]</scope>
    <source>
        <strain evidence="3">DSM 15978 / NBRC 107637 / DMS1</strain>
    </source>
</reference>
<dbReference type="HOGENOM" id="CLU_067052_1_0_2"/>
<keyword evidence="1" id="KW-0472">Membrane</keyword>
<dbReference type="PIRSF" id="PIRSF006594">
    <property type="entry name" value="UCP006594"/>
    <property type="match status" value="1"/>
</dbReference>
<dbReference type="RefSeq" id="WP_015324876.1">
    <property type="nucleotide sequence ID" value="NC_019977.1"/>
</dbReference>
<evidence type="ECO:0000313" key="3">
    <source>
        <dbReference type="Proteomes" id="UP000010866"/>
    </source>
</evidence>
<keyword evidence="1" id="KW-0812">Transmembrane</keyword>
<feature type="transmembrane region" description="Helical" evidence="1">
    <location>
        <begin position="7"/>
        <end position="29"/>
    </location>
</feature>
<dbReference type="EMBL" id="CP003362">
    <property type="protein sequence ID" value="AGB49711.1"/>
    <property type="molecule type" value="Genomic_DNA"/>
</dbReference>
<dbReference type="STRING" id="867904.Metho_1508"/>